<dbReference type="InterPro" id="IPR050863">
    <property type="entry name" value="CenT-Element_Derived"/>
</dbReference>
<dbReference type="PANTHER" id="PTHR19303">
    <property type="entry name" value="TRANSPOSON"/>
    <property type="match status" value="1"/>
</dbReference>
<evidence type="ECO:0000313" key="3">
    <source>
        <dbReference type="Proteomes" id="UP000694844"/>
    </source>
</evidence>
<keyword evidence="1" id="KW-0472">Membrane</keyword>
<dbReference type="KEGG" id="cvn:111108830"/>
<keyword evidence="1" id="KW-1133">Transmembrane helix</keyword>
<feature type="domain" description="DDE-1" evidence="2">
    <location>
        <begin position="51"/>
        <end position="124"/>
    </location>
</feature>
<organism evidence="3 4">
    <name type="scientific">Crassostrea virginica</name>
    <name type="common">Eastern oyster</name>
    <dbReference type="NCBI Taxonomy" id="6565"/>
    <lineage>
        <taxon>Eukaryota</taxon>
        <taxon>Metazoa</taxon>
        <taxon>Spiralia</taxon>
        <taxon>Lophotrochozoa</taxon>
        <taxon>Mollusca</taxon>
        <taxon>Bivalvia</taxon>
        <taxon>Autobranchia</taxon>
        <taxon>Pteriomorphia</taxon>
        <taxon>Ostreida</taxon>
        <taxon>Ostreoidea</taxon>
        <taxon>Ostreidae</taxon>
        <taxon>Crassostrea</taxon>
    </lineage>
</organism>
<dbReference type="Pfam" id="PF03184">
    <property type="entry name" value="DDE_1"/>
    <property type="match status" value="2"/>
</dbReference>
<dbReference type="Proteomes" id="UP000694844">
    <property type="component" value="Chromosome 8"/>
</dbReference>
<keyword evidence="3" id="KW-1185">Reference proteome</keyword>
<dbReference type="InterPro" id="IPR004875">
    <property type="entry name" value="DDE_SF_endonuclease_dom"/>
</dbReference>
<gene>
    <name evidence="4" type="primary">LOC111108830</name>
</gene>
<dbReference type="RefSeq" id="XP_022300624.1">
    <property type="nucleotide sequence ID" value="XM_022444916.1"/>
</dbReference>
<feature type="domain" description="DDE-1" evidence="2">
    <location>
        <begin position="2"/>
        <end position="44"/>
    </location>
</feature>
<evidence type="ECO:0000259" key="2">
    <source>
        <dbReference type="Pfam" id="PF03184"/>
    </source>
</evidence>
<protein>
    <submittedName>
        <fullName evidence="4">Tigger transposable element-derived protein 4-like</fullName>
    </submittedName>
</protein>
<name>A0A8B8BCW9_CRAVI</name>
<dbReference type="GO" id="GO:0003677">
    <property type="term" value="F:DNA binding"/>
    <property type="evidence" value="ECO:0007669"/>
    <property type="project" value="TreeGrafter"/>
</dbReference>
<dbReference type="GeneID" id="111108830"/>
<dbReference type="OrthoDB" id="6157693at2759"/>
<sequence>MDGSDKLPFLVIGKASNPRCKSLPVQYYAHKKAWMTSEIFISWIPGLLFVVKLVFLPPNTTSQTQPMDQGIIQNLKVHYRKRVLLRYITDIDQSKAPHVSILDAIHMLSQAWNCVTPQTINNCYRHDGFSTDNAAATLNDDEDFDVEDDIPLSRLREHALTPEVLTEFTRLDDEIQTSAELTDDDILEEIKFNRDTPTPFNRPRKR</sequence>
<feature type="transmembrane region" description="Helical" evidence="1">
    <location>
        <begin position="39"/>
        <end position="57"/>
    </location>
</feature>
<keyword evidence="1" id="KW-0812">Transmembrane</keyword>
<dbReference type="PANTHER" id="PTHR19303:SF73">
    <property type="entry name" value="PROTEIN PDC2"/>
    <property type="match status" value="1"/>
</dbReference>
<dbReference type="GO" id="GO:0005634">
    <property type="term" value="C:nucleus"/>
    <property type="evidence" value="ECO:0007669"/>
    <property type="project" value="TreeGrafter"/>
</dbReference>
<evidence type="ECO:0000313" key="4">
    <source>
        <dbReference type="RefSeq" id="XP_022300624.1"/>
    </source>
</evidence>
<reference evidence="4" key="1">
    <citation type="submission" date="2025-08" db="UniProtKB">
        <authorList>
            <consortium name="RefSeq"/>
        </authorList>
    </citation>
    <scope>IDENTIFICATION</scope>
    <source>
        <tissue evidence="4">Whole sample</tissue>
    </source>
</reference>
<proteinExistence type="predicted"/>
<accession>A0A8B8BCW9</accession>
<evidence type="ECO:0000256" key="1">
    <source>
        <dbReference type="SAM" id="Phobius"/>
    </source>
</evidence>
<dbReference type="AlphaFoldDB" id="A0A8B8BCW9"/>